<comment type="function">
    <text evidence="5">Involved in formation and maintenance of cell shape.</text>
</comment>
<evidence type="ECO:0000256" key="6">
    <source>
        <dbReference type="SAM" id="Coils"/>
    </source>
</evidence>
<dbReference type="PIRSF" id="PIRSF038471">
    <property type="entry name" value="MreC"/>
    <property type="match status" value="1"/>
</dbReference>
<dbReference type="Proteomes" id="UP000012589">
    <property type="component" value="Unassembled WGS sequence"/>
</dbReference>
<dbReference type="InterPro" id="IPR007221">
    <property type="entry name" value="MreC"/>
</dbReference>
<comment type="similarity">
    <text evidence="1 5">Belongs to the MreC family.</text>
</comment>
<dbReference type="PANTHER" id="PTHR34138:SF1">
    <property type="entry name" value="CELL SHAPE-DETERMINING PROTEIN MREC"/>
    <property type="match status" value="1"/>
</dbReference>
<dbReference type="EMBL" id="AQFT01000014">
    <property type="protein sequence ID" value="EMZ37165.1"/>
    <property type="molecule type" value="Genomic_DNA"/>
</dbReference>
<dbReference type="AlphaFoldDB" id="N2BFG9"/>
<comment type="caution">
    <text evidence="8">The sequence shown here is derived from an EMBL/GenBank/DDBJ whole genome shotgun (WGS) entry which is preliminary data.</text>
</comment>
<feature type="coiled-coil region" evidence="6">
    <location>
        <begin position="73"/>
        <end position="100"/>
    </location>
</feature>
<dbReference type="NCBIfam" id="TIGR00219">
    <property type="entry name" value="mreC"/>
    <property type="match status" value="1"/>
</dbReference>
<dbReference type="eggNOG" id="COG1792">
    <property type="taxonomic scope" value="Bacteria"/>
</dbReference>
<dbReference type="InterPro" id="IPR055342">
    <property type="entry name" value="MreC_beta-barrel_core"/>
</dbReference>
<dbReference type="HOGENOM" id="CLU_042663_1_2_9"/>
<evidence type="ECO:0000313" key="9">
    <source>
        <dbReference type="Proteomes" id="UP000012589"/>
    </source>
</evidence>
<gene>
    <name evidence="8" type="ORF">C823_00508</name>
</gene>
<dbReference type="PATRIC" id="fig|1235802.3.peg.533"/>
<dbReference type="GO" id="GO:0008360">
    <property type="term" value="P:regulation of cell shape"/>
    <property type="evidence" value="ECO:0007669"/>
    <property type="project" value="UniProtKB-KW"/>
</dbReference>
<dbReference type="Gene3D" id="2.40.10.340">
    <property type="entry name" value="Rod shape-determining protein MreC, domain 1"/>
    <property type="match status" value="1"/>
</dbReference>
<dbReference type="OrthoDB" id="9792313at2"/>
<reference evidence="8 9" key="1">
    <citation type="journal article" date="2014" name="Genome Announc.">
        <title>Draft genome sequences of the altered schaedler flora, a defined bacterial community from gnotobiotic mice.</title>
        <authorList>
            <person name="Wannemuehler M.J."/>
            <person name="Overstreet A.M."/>
            <person name="Ward D.V."/>
            <person name="Phillips G.J."/>
        </authorList>
    </citation>
    <scope>NUCLEOTIDE SEQUENCE [LARGE SCALE GENOMIC DNA]</scope>
    <source>
        <strain evidence="8 9">ASF492</strain>
    </source>
</reference>
<proteinExistence type="inferred from homology"/>
<evidence type="ECO:0000256" key="4">
    <source>
        <dbReference type="ARBA" id="ARBA00032089"/>
    </source>
</evidence>
<protein>
    <recommendedName>
        <fullName evidence="2 5">Cell shape-determining protein MreC</fullName>
    </recommendedName>
    <alternativeName>
        <fullName evidence="4 5">Cell shape protein MreC</fullName>
    </alternativeName>
</protein>
<name>N2BFG9_9FIRM</name>
<keyword evidence="6" id="KW-0175">Coiled coil</keyword>
<feature type="domain" description="Rod shape-determining protein MreC beta-barrel core" evidence="7">
    <location>
        <begin position="126"/>
        <end position="277"/>
    </location>
</feature>
<dbReference type="InterPro" id="IPR042177">
    <property type="entry name" value="Cell/Rod_1"/>
</dbReference>
<evidence type="ECO:0000256" key="1">
    <source>
        <dbReference type="ARBA" id="ARBA00009369"/>
    </source>
</evidence>
<keyword evidence="3 5" id="KW-0133">Cell shape</keyword>
<evidence type="ECO:0000256" key="5">
    <source>
        <dbReference type="PIRNR" id="PIRNR038471"/>
    </source>
</evidence>
<evidence type="ECO:0000259" key="7">
    <source>
        <dbReference type="Pfam" id="PF04085"/>
    </source>
</evidence>
<dbReference type="STRING" id="1235802.C823_00508"/>
<dbReference type="Gene3D" id="2.40.10.350">
    <property type="entry name" value="Rod shape-determining protein MreC, domain 2"/>
    <property type="match status" value="1"/>
</dbReference>
<keyword evidence="9" id="KW-1185">Reference proteome</keyword>
<dbReference type="Pfam" id="PF04085">
    <property type="entry name" value="MreC"/>
    <property type="match status" value="1"/>
</dbReference>
<dbReference type="GO" id="GO:0005886">
    <property type="term" value="C:plasma membrane"/>
    <property type="evidence" value="ECO:0007669"/>
    <property type="project" value="TreeGrafter"/>
</dbReference>
<accession>N2BFG9</accession>
<evidence type="ECO:0000313" key="8">
    <source>
        <dbReference type="EMBL" id="EMZ37165.1"/>
    </source>
</evidence>
<sequence length="289" mass="32390">MRRRRKARRNIPAKYLLWFLSVLCVVAMFASFLFDVSFTPLNTAAGYVFIPMQKGINEVGVWLNHVTDNLAQLRDVMHKNEELQAQVDELTTQLSTYQMEQYDIEDMRKLLDLDEQYKYEKIGASIIGKDAGNWFDTFIIDKGSEDGIEVDMNVIAGSGLVGIITNVGPNYANVRSIIDDRNSVSAMVLTTSDKCFVNGDLEMMSEQQVIAFTDLTDADDKAAIGDQVVTSYTSSKYLPGLLIGQIHELQTDSNNLTKSGTITPAVDFEHIKNVLVILDKKQAVQEKEN</sequence>
<organism evidence="8 9">
    <name type="scientific">Eubacterium plexicaudatum ASF492</name>
    <dbReference type="NCBI Taxonomy" id="1235802"/>
    <lineage>
        <taxon>Bacteria</taxon>
        <taxon>Bacillati</taxon>
        <taxon>Bacillota</taxon>
        <taxon>Clostridia</taxon>
        <taxon>Eubacteriales</taxon>
        <taxon>Eubacteriaceae</taxon>
        <taxon>Eubacterium</taxon>
    </lineage>
</organism>
<evidence type="ECO:0000256" key="3">
    <source>
        <dbReference type="ARBA" id="ARBA00022960"/>
    </source>
</evidence>
<dbReference type="PANTHER" id="PTHR34138">
    <property type="entry name" value="CELL SHAPE-DETERMINING PROTEIN MREC"/>
    <property type="match status" value="1"/>
</dbReference>
<evidence type="ECO:0000256" key="2">
    <source>
        <dbReference type="ARBA" id="ARBA00013855"/>
    </source>
</evidence>
<dbReference type="InterPro" id="IPR042175">
    <property type="entry name" value="Cell/Rod_MreC_2"/>
</dbReference>